<accession>A0A6P5AB47</accession>
<reference evidence="8" key="1">
    <citation type="submission" date="2025-08" db="UniProtKB">
        <authorList>
            <consortium name="RefSeq"/>
        </authorList>
    </citation>
    <scope>IDENTIFICATION</scope>
    <source>
        <tissue evidence="8">Gonad</tissue>
    </source>
</reference>
<dbReference type="InterPro" id="IPR013783">
    <property type="entry name" value="Ig-like_fold"/>
</dbReference>
<feature type="chain" id="PRO_5028139277" evidence="5">
    <location>
        <begin position="21"/>
        <end position="335"/>
    </location>
</feature>
<keyword evidence="7" id="KW-1185">Reference proteome</keyword>
<proteinExistence type="predicted"/>
<dbReference type="SMART" id="SM00369">
    <property type="entry name" value="LRR_TYP"/>
    <property type="match status" value="2"/>
</dbReference>
<evidence type="ECO:0000313" key="7">
    <source>
        <dbReference type="Proteomes" id="UP000515135"/>
    </source>
</evidence>
<protein>
    <submittedName>
        <fullName evidence="8">Leucine-rich repeat-containing protein 3B-like</fullName>
    </submittedName>
</protein>
<dbReference type="InterPro" id="IPR000372">
    <property type="entry name" value="LRRNT"/>
</dbReference>
<dbReference type="GeneID" id="109482326"/>
<dbReference type="PROSITE" id="PS50835">
    <property type="entry name" value="IG_LIKE"/>
    <property type="match status" value="1"/>
</dbReference>
<organism evidence="7 8">
    <name type="scientific">Branchiostoma belcheri</name>
    <name type="common">Amphioxus</name>
    <dbReference type="NCBI Taxonomy" id="7741"/>
    <lineage>
        <taxon>Eukaryota</taxon>
        <taxon>Metazoa</taxon>
        <taxon>Chordata</taxon>
        <taxon>Cephalochordata</taxon>
        <taxon>Leptocardii</taxon>
        <taxon>Amphioxiformes</taxon>
        <taxon>Branchiostomatidae</taxon>
        <taxon>Branchiostoma</taxon>
    </lineage>
</organism>
<dbReference type="SMART" id="SM00408">
    <property type="entry name" value="IGc2"/>
    <property type="match status" value="1"/>
</dbReference>
<keyword evidence="1" id="KW-0433">Leucine-rich repeat</keyword>
<dbReference type="InterPro" id="IPR036179">
    <property type="entry name" value="Ig-like_dom_sf"/>
</dbReference>
<feature type="domain" description="Ig-like" evidence="6">
    <location>
        <begin position="179"/>
        <end position="265"/>
    </location>
</feature>
<dbReference type="SMART" id="SM00013">
    <property type="entry name" value="LRRNT"/>
    <property type="match status" value="1"/>
</dbReference>
<sequence>MSSCTAVLTVCLILVRLTAALQACTSPEGPGVCSCSGTWVSCSSRNLSLVPDDIPASTTGLSLSYNQITTIENGKKLTSLRLDSNKLTILPSTTFATLNSIRVLDLSNNQITTLDRDTFVGATLEVHFNLNNNPWSCDCRMREILNCPLLNGIICQSPPALSGLSLASLSRDNLTCHSPNITHTSSTLYQAAVGETVTLYCNATGLNRPTLTWSWTPVQPSSAPTDRPHYQVSTTKLDYNSAESTLIIKRVEMSNQGHYICHAANAAGFILARTKPENQYYRMAAKMEDQKRLFATTDNRKDPGSQQTRVQMLEQERVICIRTFVKGIKTTSTRH</sequence>
<keyword evidence="2 5" id="KW-0732">Signal</keyword>
<dbReference type="RefSeq" id="XP_019640567.1">
    <property type="nucleotide sequence ID" value="XM_019785008.1"/>
</dbReference>
<keyword evidence="3" id="KW-0677">Repeat</keyword>
<dbReference type="SMART" id="SM00409">
    <property type="entry name" value="IG"/>
    <property type="match status" value="1"/>
</dbReference>
<dbReference type="OrthoDB" id="1416801at2759"/>
<dbReference type="InterPro" id="IPR032675">
    <property type="entry name" value="LRR_dom_sf"/>
</dbReference>
<keyword evidence="4" id="KW-1015">Disulfide bond</keyword>
<dbReference type="PANTHER" id="PTHR24366:SF96">
    <property type="entry name" value="LEUCINE RICH REPEAT CONTAINING 53"/>
    <property type="match status" value="1"/>
</dbReference>
<dbReference type="Pfam" id="PF13927">
    <property type="entry name" value="Ig_3"/>
    <property type="match status" value="1"/>
</dbReference>
<dbReference type="Gene3D" id="3.80.10.10">
    <property type="entry name" value="Ribonuclease Inhibitor"/>
    <property type="match status" value="2"/>
</dbReference>
<evidence type="ECO:0000256" key="4">
    <source>
        <dbReference type="ARBA" id="ARBA00023157"/>
    </source>
</evidence>
<dbReference type="KEGG" id="bbel:109482326"/>
<evidence type="ECO:0000313" key="8">
    <source>
        <dbReference type="RefSeq" id="XP_019640567.1"/>
    </source>
</evidence>
<dbReference type="InterPro" id="IPR003598">
    <property type="entry name" value="Ig_sub2"/>
</dbReference>
<dbReference type="SUPFAM" id="SSF52058">
    <property type="entry name" value="L domain-like"/>
    <property type="match status" value="1"/>
</dbReference>
<dbReference type="Pfam" id="PF01462">
    <property type="entry name" value="LRRNT"/>
    <property type="match status" value="1"/>
</dbReference>
<evidence type="ECO:0000259" key="6">
    <source>
        <dbReference type="PROSITE" id="PS50835"/>
    </source>
</evidence>
<dbReference type="InterPro" id="IPR003591">
    <property type="entry name" value="Leu-rich_rpt_typical-subtyp"/>
</dbReference>
<dbReference type="Pfam" id="PF13855">
    <property type="entry name" value="LRR_8"/>
    <property type="match status" value="1"/>
</dbReference>
<dbReference type="InterPro" id="IPR007110">
    <property type="entry name" value="Ig-like_dom"/>
</dbReference>
<evidence type="ECO:0000256" key="5">
    <source>
        <dbReference type="SAM" id="SignalP"/>
    </source>
</evidence>
<dbReference type="AlphaFoldDB" id="A0A6P5AB47"/>
<evidence type="ECO:0000256" key="2">
    <source>
        <dbReference type="ARBA" id="ARBA00022729"/>
    </source>
</evidence>
<dbReference type="PROSITE" id="PS51450">
    <property type="entry name" value="LRR"/>
    <property type="match status" value="2"/>
</dbReference>
<evidence type="ECO:0000256" key="3">
    <source>
        <dbReference type="ARBA" id="ARBA00022737"/>
    </source>
</evidence>
<dbReference type="Proteomes" id="UP000515135">
    <property type="component" value="Unplaced"/>
</dbReference>
<dbReference type="SUPFAM" id="SSF48726">
    <property type="entry name" value="Immunoglobulin"/>
    <property type="match status" value="1"/>
</dbReference>
<dbReference type="Gene3D" id="2.60.40.10">
    <property type="entry name" value="Immunoglobulins"/>
    <property type="match status" value="1"/>
</dbReference>
<dbReference type="InterPro" id="IPR003599">
    <property type="entry name" value="Ig_sub"/>
</dbReference>
<dbReference type="InterPro" id="IPR001611">
    <property type="entry name" value="Leu-rich_rpt"/>
</dbReference>
<dbReference type="PANTHER" id="PTHR24366">
    <property type="entry name" value="IG(IMMUNOGLOBULIN) AND LRR(LEUCINE RICH REPEAT) DOMAINS"/>
    <property type="match status" value="1"/>
</dbReference>
<gene>
    <name evidence="8" type="primary">LOC109482326</name>
</gene>
<name>A0A6P5AB47_BRABE</name>
<evidence type="ECO:0000256" key="1">
    <source>
        <dbReference type="ARBA" id="ARBA00022614"/>
    </source>
</evidence>
<feature type="signal peptide" evidence="5">
    <location>
        <begin position="1"/>
        <end position="20"/>
    </location>
</feature>